<gene>
    <name evidence="2" type="ORF">V1477_005688</name>
</gene>
<name>A0ABD2CLT2_VESMC</name>
<accession>A0ABD2CLT2</accession>
<feature type="compositionally biased region" description="Acidic residues" evidence="1">
    <location>
        <begin position="54"/>
        <end position="74"/>
    </location>
</feature>
<reference evidence="2 3" key="1">
    <citation type="journal article" date="2024" name="Ann. Entomol. Soc. Am.">
        <title>Genomic analyses of the southern and eastern yellowjacket wasps (Hymenoptera: Vespidae) reveal evolutionary signatures of social life.</title>
        <authorList>
            <person name="Catto M.A."/>
            <person name="Caine P.B."/>
            <person name="Orr S.E."/>
            <person name="Hunt B.G."/>
            <person name="Goodisman M.A.D."/>
        </authorList>
    </citation>
    <scope>NUCLEOTIDE SEQUENCE [LARGE SCALE GENOMIC DNA]</scope>
    <source>
        <strain evidence="2">232</strain>
        <tissue evidence="2">Head and thorax</tissue>
    </source>
</reference>
<evidence type="ECO:0000313" key="3">
    <source>
        <dbReference type="Proteomes" id="UP001607303"/>
    </source>
</evidence>
<comment type="caution">
    <text evidence="2">The sequence shown here is derived from an EMBL/GenBank/DDBJ whole genome shotgun (WGS) entry which is preliminary data.</text>
</comment>
<dbReference type="AlphaFoldDB" id="A0ABD2CLT2"/>
<keyword evidence="3" id="KW-1185">Reference proteome</keyword>
<dbReference type="EMBL" id="JAYRBN010000038">
    <property type="protein sequence ID" value="KAL2746031.1"/>
    <property type="molecule type" value="Genomic_DNA"/>
</dbReference>
<evidence type="ECO:0000256" key="1">
    <source>
        <dbReference type="SAM" id="MobiDB-lite"/>
    </source>
</evidence>
<evidence type="ECO:0000313" key="2">
    <source>
        <dbReference type="EMBL" id="KAL2746031.1"/>
    </source>
</evidence>
<sequence length="160" mass="17816">MRERAAAATAAAAAAAAAAAVILNAAAILLKEHLSKPCVKRLLAGNETTKDSDSENSEDCEDRDEEENEEEEEEKNSGLHDNWSRVPGHCFSDNRFPVCLRGRKDNTRMPVCNGAQRYVKLSRFPFSNGDRSEGLIVYHSCIMWVDTRKLCSSIVFLPYH</sequence>
<protein>
    <submittedName>
        <fullName evidence="2">Uncharacterized protein</fullName>
    </submittedName>
</protein>
<proteinExistence type="predicted"/>
<feature type="region of interest" description="Disordered" evidence="1">
    <location>
        <begin position="47"/>
        <end position="83"/>
    </location>
</feature>
<organism evidence="2 3">
    <name type="scientific">Vespula maculifrons</name>
    <name type="common">Eastern yellow jacket</name>
    <name type="synonym">Wasp</name>
    <dbReference type="NCBI Taxonomy" id="7453"/>
    <lineage>
        <taxon>Eukaryota</taxon>
        <taxon>Metazoa</taxon>
        <taxon>Ecdysozoa</taxon>
        <taxon>Arthropoda</taxon>
        <taxon>Hexapoda</taxon>
        <taxon>Insecta</taxon>
        <taxon>Pterygota</taxon>
        <taxon>Neoptera</taxon>
        <taxon>Endopterygota</taxon>
        <taxon>Hymenoptera</taxon>
        <taxon>Apocrita</taxon>
        <taxon>Aculeata</taxon>
        <taxon>Vespoidea</taxon>
        <taxon>Vespidae</taxon>
        <taxon>Vespinae</taxon>
        <taxon>Vespula</taxon>
    </lineage>
</organism>
<dbReference type="Proteomes" id="UP001607303">
    <property type="component" value="Unassembled WGS sequence"/>
</dbReference>